<feature type="coiled-coil region" evidence="1">
    <location>
        <begin position="443"/>
        <end position="470"/>
    </location>
</feature>
<organism evidence="3 4">
    <name type="scientific">Besnoitia besnoiti</name>
    <name type="common">Apicomplexan protozoan</name>
    <dbReference type="NCBI Taxonomy" id="94643"/>
    <lineage>
        <taxon>Eukaryota</taxon>
        <taxon>Sar</taxon>
        <taxon>Alveolata</taxon>
        <taxon>Apicomplexa</taxon>
        <taxon>Conoidasida</taxon>
        <taxon>Coccidia</taxon>
        <taxon>Eucoccidiorida</taxon>
        <taxon>Eimeriorina</taxon>
        <taxon>Sarcocystidae</taxon>
        <taxon>Besnoitia</taxon>
    </lineage>
</organism>
<dbReference type="OrthoDB" id="347037at2759"/>
<keyword evidence="4" id="KW-1185">Reference proteome</keyword>
<dbReference type="Proteomes" id="UP000224006">
    <property type="component" value="Chromosome IX"/>
</dbReference>
<feature type="region of interest" description="Disordered" evidence="2">
    <location>
        <begin position="528"/>
        <end position="551"/>
    </location>
</feature>
<evidence type="ECO:0000256" key="1">
    <source>
        <dbReference type="SAM" id="Coils"/>
    </source>
</evidence>
<dbReference type="RefSeq" id="XP_029216696.1">
    <property type="nucleotide sequence ID" value="XM_029360029.1"/>
</dbReference>
<gene>
    <name evidence="3" type="ORF">BESB_012990</name>
</gene>
<evidence type="ECO:0000256" key="2">
    <source>
        <dbReference type="SAM" id="MobiDB-lite"/>
    </source>
</evidence>
<evidence type="ECO:0000313" key="4">
    <source>
        <dbReference type="Proteomes" id="UP000224006"/>
    </source>
</evidence>
<feature type="coiled-coil region" evidence="1">
    <location>
        <begin position="1007"/>
        <end position="1111"/>
    </location>
</feature>
<sequence>MSIYGFGVRAYIHEASIRRIPAGVSRGLFRSRGNHGTLTHPLAPVEHVIFEKLIDFGKTLKCLVDEELKSFEQACAAMPQTLERILKKTRQTLLLLPGEQMWALSPDQQKLLRTLASVFTGADDPIAADEALANALAPQALERPQTTKPGDLLDYFLTCIDSAGVAVFDALDTLWLSAPQHGEDSVADRVIAKLEALLSDADSFDESGDTLFVLYDTLFAERLYQEERLEGECHRLQALFAGPHQKLRDTVQTLGVLPAKHAEAWFDLRDLQLRGLLDFEADAVRKIVLAAVSGVKSGKAVIDDNMLTTTVEMDQLDSRAFLSALLASSRKSLSEEIRLERDAFVKKMRQLLKSQEAAFKELLTEQEGAYRAAADARRSACKALLQTKHAEEKLRLSRWSAALVKAVREAGELQARTHSEAKGNAEGRQHRISGTARAVTDCITRALEQRSQMEADRARLENQMAEAAYKSSVDIHVAQLDFLGEHAELELKQMEAFLLEDIEVHGDIAVELGQKCLEAAVMASAAGARRKPAGEESGKKQAHGDAAEPHCDGWNQAAIAMALQAVQAKLEKNRASRRHHKDQLVSKTRAASDALTVCVSTKHDMLTQAMEELQGRTFRLVLSELETRDDVWKTALSAAGRSAVYDEGRKGAEEELLRRTEIQKTADAEWDLEKAQLLQEFLEKSSQSRLRTVTRLRQALLQTRLKAWERMAVGGGFLDEGRALECWRDVMDPSTHQDDGLVAIREQRRHAAERYATRVRKMSTREEKRRALQRDALLQAAFLVTQPRSVTGKGTSMAGGALQSAAEMLAQKKLEDELLQKRRVLQEDLRRDLNAIDESLRLLDQPGKWCGPQASDTDFGEETADCASANGHKDDAPSRIAQAREQRRKHLQTRRVQAVQDFKKLEKNLEWECRARTVEVRHEILQKITDFANEVETSAHQLDNIAAEIAKDLTIKYEEELRQLRQVTAATSPRPPKAQSSRGDIVVEQGESSALSPPEIDIEQQARQLAMTRCQRLILRLKRLEEKGSKMARSLSEEASAELRRLQEKQRDCEAEKRVQLERELAEHEKEKDEAERRLAESLELLHREWEDRLEREEEEGRARLRALQDNARREAGRKLDDQNLGRMKQEIFEMHRTDAARFDEALGAEYWKQMNGLKERLRAKMLARKRRMISAAQEQLTLQGNRLREAKSAFVAKQEAVSFYTPDRQREVVLRVGRAWRDEASRRAAQREAQLDAERATAQEDPLPADVPPLQKLSTSTLDKRLAMLRQAIEKTIAEIHGTVESVTNAGCRRSTARRATVKEFDTLDEATNQISQLLGTLAKLNGVYSSLAHH</sequence>
<feature type="compositionally biased region" description="Basic and acidic residues" evidence="2">
    <location>
        <begin position="1231"/>
        <end position="1243"/>
    </location>
</feature>
<keyword evidence="1" id="KW-0175">Coiled coil</keyword>
<evidence type="ECO:0000313" key="3">
    <source>
        <dbReference type="EMBL" id="PFH32687.1"/>
    </source>
</evidence>
<name>A0A2A9MAP1_BESBE</name>
<comment type="caution">
    <text evidence="3">The sequence shown here is derived from an EMBL/GenBank/DDBJ whole genome shotgun (WGS) entry which is preliminary data.</text>
</comment>
<dbReference type="GeneID" id="40306361"/>
<feature type="compositionally biased region" description="Basic and acidic residues" evidence="2">
    <location>
        <begin position="532"/>
        <end position="551"/>
    </location>
</feature>
<dbReference type="KEGG" id="bbes:BESB_012990"/>
<accession>A0A2A9MAP1</accession>
<protein>
    <submittedName>
        <fullName evidence="3">GCC2 and GCC3 domain-containing protein</fullName>
    </submittedName>
</protein>
<reference evidence="3 4" key="1">
    <citation type="submission" date="2017-09" db="EMBL/GenBank/DDBJ databases">
        <title>Genome sequencing of Besnoitia besnoiti strain Bb-Ger1.</title>
        <authorList>
            <person name="Schares G."/>
            <person name="Venepally P."/>
            <person name="Lorenzi H.A."/>
        </authorList>
    </citation>
    <scope>NUCLEOTIDE SEQUENCE [LARGE SCALE GENOMIC DNA]</scope>
    <source>
        <strain evidence="3 4">Bb-Ger1</strain>
    </source>
</reference>
<dbReference type="EMBL" id="NWUJ01000010">
    <property type="protein sequence ID" value="PFH32687.1"/>
    <property type="molecule type" value="Genomic_DNA"/>
</dbReference>
<proteinExistence type="predicted"/>
<dbReference type="STRING" id="94643.A0A2A9MAP1"/>
<dbReference type="VEuPathDB" id="ToxoDB:BESB_012990"/>
<feature type="region of interest" description="Disordered" evidence="2">
    <location>
        <begin position="853"/>
        <end position="876"/>
    </location>
</feature>
<feature type="region of interest" description="Disordered" evidence="2">
    <location>
        <begin position="1231"/>
        <end position="1256"/>
    </location>
</feature>